<dbReference type="PROSITE" id="PS51012">
    <property type="entry name" value="ABC_TM2"/>
    <property type="match status" value="1"/>
</dbReference>
<keyword evidence="4 5" id="KW-0472">Membrane</keyword>
<keyword evidence="2 5" id="KW-0812">Transmembrane</keyword>
<dbReference type="PANTHER" id="PTHR43229:SF2">
    <property type="entry name" value="NODULATION PROTEIN J"/>
    <property type="match status" value="1"/>
</dbReference>
<dbReference type="OrthoDB" id="147058at2157"/>
<feature type="transmembrane region" description="Helical" evidence="5">
    <location>
        <begin position="182"/>
        <end position="202"/>
    </location>
</feature>
<dbReference type="RefSeq" id="WP_109941173.1">
    <property type="nucleotide sequence ID" value="NZ_CP176366.1"/>
</dbReference>
<keyword evidence="3 5" id="KW-1133">Transmembrane helix</keyword>
<evidence type="ECO:0000256" key="2">
    <source>
        <dbReference type="ARBA" id="ARBA00022692"/>
    </source>
</evidence>
<dbReference type="PANTHER" id="PTHR43229">
    <property type="entry name" value="NODULATION PROTEIN J"/>
    <property type="match status" value="1"/>
</dbReference>
<feature type="transmembrane region" description="Helical" evidence="5">
    <location>
        <begin position="250"/>
        <end position="269"/>
    </location>
</feature>
<dbReference type="PRINTS" id="PR00164">
    <property type="entry name" value="ABC2TRNSPORT"/>
</dbReference>
<comment type="caution">
    <text evidence="7">The sequence shown here is derived from an EMBL/GenBank/DDBJ whole genome shotgun (WGS) entry which is preliminary data.</text>
</comment>
<dbReference type="GeneID" id="97610066"/>
<evidence type="ECO:0000313" key="7">
    <source>
        <dbReference type="EMBL" id="PWR73277.1"/>
    </source>
</evidence>
<comment type="subcellular location">
    <subcellularLocation>
        <location evidence="1">Membrane</location>
        <topology evidence="1">Multi-pass membrane protein</topology>
    </subcellularLocation>
</comment>
<dbReference type="AlphaFoldDB" id="A0A2V2NAD7"/>
<dbReference type="GO" id="GO:0140359">
    <property type="term" value="F:ABC-type transporter activity"/>
    <property type="evidence" value="ECO:0007669"/>
    <property type="project" value="InterPro"/>
</dbReference>
<name>A0A2V2NAD7_9EURY</name>
<protein>
    <submittedName>
        <fullName evidence="7">Multidrug ABC transporter permease</fullName>
    </submittedName>
</protein>
<dbReference type="Proteomes" id="UP000245934">
    <property type="component" value="Unassembled WGS sequence"/>
</dbReference>
<keyword evidence="8" id="KW-1185">Reference proteome</keyword>
<dbReference type="Pfam" id="PF01061">
    <property type="entry name" value="ABC2_membrane"/>
    <property type="match status" value="1"/>
</dbReference>
<evidence type="ECO:0000256" key="3">
    <source>
        <dbReference type="ARBA" id="ARBA00022989"/>
    </source>
</evidence>
<dbReference type="InterPro" id="IPR000412">
    <property type="entry name" value="ABC_2_transport"/>
</dbReference>
<dbReference type="InterPro" id="IPR051784">
    <property type="entry name" value="Nod_factor_ABC_transporter"/>
</dbReference>
<evidence type="ECO:0000256" key="1">
    <source>
        <dbReference type="ARBA" id="ARBA00004141"/>
    </source>
</evidence>
<evidence type="ECO:0000313" key="8">
    <source>
        <dbReference type="Proteomes" id="UP000245934"/>
    </source>
</evidence>
<feature type="transmembrane region" description="Helical" evidence="5">
    <location>
        <begin position="146"/>
        <end position="175"/>
    </location>
</feature>
<evidence type="ECO:0000256" key="4">
    <source>
        <dbReference type="ARBA" id="ARBA00023136"/>
    </source>
</evidence>
<reference evidence="7 8" key="1">
    <citation type="submission" date="2018-05" db="EMBL/GenBank/DDBJ databases">
        <title>Draft genome of Methanospirillum stamsii Pt1.</title>
        <authorList>
            <person name="Dueholm M.S."/>
            <person name="Nielsen P.H."/>
            <person name="Bakmann L.F."/>
            <person name="Otzen D.E."/>
        </authorList>
    </citation>
    <scope>NUCLEOTIDE SEQUENCE [LARGE SCALE GENOMIC DNA]</scope>
    <source>
        <strain evidence="7 8">Pt1</strain>
    </source>
</reference>
<sequence>MVFGFIAVFKRDIRRYVRFKDQLFTSMLHPILWLALFGLGMAGNFERILGGGSAPAGMISYDYLTFMCPGMIAATVLFANLYGGFSVLFDKNWGILREIMASPMPRRDLIIGISLSSVTKSLIQTVIIIVFGIVLGVTFFSGETGIGILISLIGMVLFVAVFSAAVLCISLYVAFKTSSPEGYQGVTTILSMPVFFASNALYPSAGLPSVLQEIALINPLTHLSNGLRYFSMGDHFSALGLEFLFSSTEILISFIYLLVFALVTFYFALRAVEQSVIT</sequence>
<dbReference type="PIRSF" id="PIRSF006648">
    <property type="entry name" value="DrrB"/>
    <property type="match status" value="1"/>
</dbReference>
<accession>A0A2V2NAD7</accession>
<proteinExistence type="predicted"/>
<dbReference type="InterPro" id="IPR047817">
    <property type="entry name" value="ABC2_TM_bact-type"/>
</dbReference>
<feature type="transmembrane region" description="Helical" evidence="5">
    <location>
        <begin position="109"/>
        <end position="140"/>
    </location>
</feature>
<dbReference type="GO" id="GO:0043190">
    <property type="term" value="C:ATP-binding cassette (ABC) transporter complex"/>
    <property type="evidence" value="ECO:0007669"/>
    <property type="project" value="InterPro"/>
</dbReference>
<feature type="domain" description="ABC transmembrane type-2" evidence="6">
    <location>
        <begin position="21"/>
        <end position="275"/>
    </location>
</feature>
<organism evidence="7 8">
    <name type="scientific">Methanospirillum stamsii</name>
    <dbReference type="NCBI Taxonomy" id="1277351"/>
    <lineage>
        <taxon>Archaea</taxon>
        <taxon>Methanobacteriati</taxon>
        <taxon>Methanobacteriota</taxon>
        <taxon>Stenosarchaea group</taxon>
        <taxon>Methanomicrobia</taxon>
        <taxon>Methanomicrobiales</taxon>
        <taxon>Methanospirillaceae</taxon>
        <taxon>Methanospirillum</taxon>
    </lineage>
</organism>
<feature type="transmembrane region" description="Helical" evidence="5">
    <location>
        <begin position="23"/>
        <end position="43"/>
    </location>
</feature>
<dbReference type="InterPro" id="IPR013525">
    <property type="entry name" value="ABC2_TM"/>
</dbReference>
<feature type="transmembrane region" description="Helical" evidence="5">
    <location>
        <begin position="63"/>
        <end position="89"/>
    </location>
</feature>
<evidence type="ECO:0000259" key="6">
    <source>
        <dbReference type="PROSITE" id="PS51012"/>
    </source>
</evidence>
<gene>
    <name evidence="7" type="ORF">DLD82_10995</name>
</gene>
<dbReference type="EMBL" id="QGMZ01000020">
    <property type="protein sequence ID" value="PWR73277.1"/>
    <property type="molecule type" value="Genomic_DNA"/>
</dbReference>
<evidence type="ECO:0000256" key="5">
    <source>
        <dbReference type="SAM" id="Phobius"/>
    </source>
</evidence>